<dbReference type="Gene3D" id="3.40.250.10">
    <property type="entry name" value="Rhodanese-like domain"/>
    <property type="match status" value="1"/>
</dbReference>
<name>A0ABQ5YM85_9BURK</name>
<protein>
    <submittedName>
        <fullName evidence="2">Sulfurtransferase</fullName>
    </submittedName>
</protein>
<dbReference type="PROSITE" id="PS50206">
    <property type="entry name" value="RHODANESE_3"/>
    <property type="match status" value="1"/>
</dbReference>
<dbReference type="EMBL" id="BSOJ01000007">
    <property type="protein sequence ID" value="GLR25700.1"/>
    <property type="molecule type" value="Genomic_DNA"/>
</dbReference>
<proteinExistence type="predicted"/>
<keyword evidence="3" id="KW-1185">Reference proteome</keyword>
<gene>
    <name evidence="2" type="ORF">GCM10007875_07880</name>
</gene>
<accession>A0ABQ5YM85</accession>
<reference evidence="3" key="1">
    <citation type="journal article" date="2019" name="Int. J. Syst. Evol. Microbiol.">
        <title>The Global Catalogue of Microorganisms (GCM) 10K type strain sequencing project: providing services to taxonomists for standard genome sequencing and annotation.</title>
        <authorList>
            <consortium name="The Broad Institute Genomics Platform"/>
            <consortium name="The Broad Institute Genome Sequencing Center for Infectious Disease"/>
            <person name="Wu L."/>
            <person name="Ma J."/>
        </authorList>
    </citation>
    <scope>NUCLEOTIDE SEQUENCE [LARGE SCALE GENOMIC DNA]</scope>
    <source>
        <strain evidence="3">NBRC 105857</strain>
    </source>
</reference>
<dbReference type="RefSeq" id="WP_284280129.1">
    <property type="nucleotide sequence ID" value="NZ_BSOJ01000007.1"/>
</dbReference>
<dbReference type="SUPFAM" id="SSF52821">
    <property type="entry name" value="Rhodanese/Cell cycle control phosphatase"/>
    <property type="match status" value="1"/>
</dbReference>
<dbReference type="InterPro" id="IPR001763">
    <property type="entry name" value="Rhodanese-like_dom"/>
</dbReference>
<feature type="domain" description="Rhodanese" evidence="1">
    <location>
        <begin position="34"/>
        <end position="122"/>
    </location>
</feature>
<dbReference type="PANTHER" id="PTHR43031">
    <property type="entry name" value="FAD-DEPENDENT OXIDOREDUCTASE"/>
    <property type="match status" value="1"/>
</dbReference>
<evidence type="ECO:0000259" key="1">
    <source>
        <dbReference type="PROSITE" id="PS50206"/>
    </source>
</evidence>
<dbReference type="InterPro" id="IPR036873">
    <property type="entry name" value="Rhodanese-like_dom_sf"/>
</dbReference>
<dbReference type="SMART" id="SM00450">
    <property type="entry name" value="RHOD"/>
    <property type="match status" value="1"/>
</dbReference>
<dbReference type="Proteomes" id="UP001156664">
    <property type="component" value="Unassembled WGS sequence"/>
</dbReference>
<dbReference type="CDD" id="cd00158">
    <property type="entry name" value="RHOD"/>
    <property type="match status" value="1"/>
</dbReference>
<sequence length="150" mass="16958">MSNWILSLIQVLLATWFSGVPRLEPATLAQWQSDGKPVLLIDVRTKREYEVSHIQGAIRLDQAKEIAQTLHNKPDLSVVVYCSVGARSAVMADKVQRLTGRSVYNLQGGIFRWVEESRPVFNIQGETPFVDGYGWPWKFLLPSDRRASGM</sequence>
<evidence type="ECO:0000313" key="2">
    <source>
        <dbReference type="EMBL" id="GLR25700.1"/>
    </source>
</evidence>
<organism evidence="2 3">
    <name type="scientific">Limnobacter litoralis</name>
    <dbReference type="NCBI Taxonomy" id="481366"/>
    <lineage>
        <taxon>Bacteria</taxon>
        <taxon>Pseudomonadati</taxon>
        <taxon>Pseudomonadota</taxon>
        <taxon>Betaproteobacteria</taxon>
        <taxon>Burkholderiales</taxon>
        <taxon>Burkholderiaceae</taxon>
        <taxon>Limnobacter</taxon>
    </lineage>
</organism>
<dbReference type="PANTHER" id="PTHR43031:SF1">
    <property type="entry name" value="PYRIDINE NUCLEOTIDE-DISULPHIDE OXIDOREDUCTASE"/>
    <property type="match status" value="1"/>
</dbReference>
<evidence type="ECO:0000313" key="3">
    <source>
        <dbReference type="Proteomes" id="UP001156664"/>
    </source>
</evidence>
<comment type="caution">
    <text evidence="2">The sequence shown here is derived from an EMBL/GenBank/DDBJ whole genome shotgun (WGS) entry which is preliminary data.</text>
</comment>
<dbReference type="InterPro" id="IPR050229">
    <property type="entry name" value="GlpE_sulfurtransferase"/>
</dbReference>
<dbReference type="Pfam" id="PF00581">
    <property type="entry name" value="Rhodanese"/>
    <property type="match status" value="1"/>
</dbReference>